<dbReference type="EMBL" id="JASEJX010000013">
    <property type="protein sequence ID" value="KAK4517903.1"/>
    <property type="molecule type" value="Genomic_DNA"/>
</dbReference>
<reference evidence="3 4" key="1">
    <citation type="submission" date="2022-11" db="EMBL/GenBank/DDBJ databases">
        <title>Mucor velutinosus strain NIH1002 WGS.</title>
        <authorList>
            <person name="Subramanian P."/>
            <person name="Mullikin J.C."/>
            <person name="Segre J.A."/>
            <person name="Zelazny A.M."/>
        </authorList>
    </citation>
    <scope>NUCLEOTIDE SEQUENCE [LARGE SCALE GENOMIC DNA]</scope>
    <source>
        <strain evidence="3 4">NIH1002</strain>
    </source>
</reference>
<sequence length="281" mass="32891">MSNSQNNRTIWLYGAAALSLALAGSGITYYILEDDKKAKRRRAGRRAERTTLRLLHQIKEEQQAIELEIEKVEGNLEDQACDDKAFKQKEYTLAHSNELLLRLMEKLDAIRPLTVVMGGETEAEPNEFERNLVANIKTKKRTVIESIEGLFRRLDVANGKTKKESSRREEVAKEKARLEKEEAERLAREEREREEIRKENQRKAKEEQERIAQEEALLRQKEEEANLQQEILSKQDDYEQVEIIEQEEVNEPVQEQQQEQDQEKAILEAMKEVEQEDENSK</sequence>
<comment type="caution">
    <text evidence="3">The sequence shown here is derived from an EMBL/GenBank/DDBJ whole genome shotgun (WGS) entry which is preliminary data.</text>
</comment>
<proteinExistence type="predicted"/>
<dbReference type="RefSeq" id="XP_064684569.1">
    <property type="nucleotide sequence ID" value="XM_064820649.1"/>
</dbReference>
<gene>
    <name evidence="3" type="ORF">ATC70_001251</name>
</gene>
<evidence type="ECO:0000256" key="1">
    <source>
        <dbReference type="SAM" id="MobiDB-lite"/>
    </source>
</evidence>
<evidence type="ECO:0000313" key="4">
    <source>
        <dbReference type="Proteomes" id="UP001304243"/>
    </source>
</evidence>
<name>A0AAN7DJG6_9FUNG</name>
<dbReference type="SUPFAM" id="SSF63491">
    <property type="entry name" value="BAG domain"/>
    <property type="match status" value="1"/>
</dbReference>
<dbReference type="Proteomes" id="UP001304243">
    <property type="component" value="Unassembled WGS sequence"/>
</dbReference>
<feature type="region of interest" description="Disordered" evidence="1">
    <location>
        <begin position="158"/>
        <end position="217"/>
    </location>
</feature>
<keyword evidence="2" id="KW-0472">Membrane</keyword>
<feature type="region of interest" description="Disordered" evidence="1">
    <location>
        <begin position="238"/>
        <end position="265"/>
    </location>
</feature>
<keyword evidence="2" id="KW-0812">Transmembrane</keyword>
<dbReference type="AlphaFoldDB" id="A0AAN7DJG6"/>
<feature type="compositionally biased region" description="Acidic residues" evidence="1">
    <location>
        <begin position="238"/>
        <end position="250"/>
    </location>
</feature>
<feature type="transmembrane region" description="Helical" evidence="2">
    <location>
        <begin position="12"/>
        <end position="32"/>
    </location>
</feature>
<keyword evidence="2" id="KW-1133">Transmembrane helix</keyword>
<dbReference type="GeneID" id="89944953"/>
<accession>A0AAN7DJG6</accession>
<organism evidence="3 4">
    <name type="scientific">Mucor velutinosus</name>
    <dbReference type="NCBI Taxonomy" id="708070"/>
    <lineage>
        <taxon>Eukaryota</taxon>
        <taxon>Fungi</taxon>
        <taxon>Fungi incertae sedis</taxon>
        <taxon>Mucoromycota</taxon>
        <taxon>Mucoromycotina</taxon>
        <taxon>Mucoromycetes</taxon>
        <taxon>Mucorales</taxon>
        <taxon>Mucorineae</taxon>
        <taxon>Mucoraceae</taxon>
        <taxon>Mucor</taxon>
    </lineage>
</organism>
<protein>
    <submittedName>
        <fullName evidence="3">Uncharacterized protein</fullName>
    </submittedName>
</protein>
<keyword evidence="4" id="KW-1185">Reference proteome</keyword>
<evidence type="ECO:0000313" key="3">
    <source>
        <dbReference type="EMBL" id="KAK4517903.1"/>
    </source>
</evidence>
<evidence type="ECO:0000256" key="2">
    <source>
        <dbReference type="SAM" id="Phobius"/>
    </source>
</evidence>